<evidence type="ECO:0000313" key="1">
    <source>
        <dbReference type="EMBL" id="BAT74268.1"/>
    </source>
</evidence>
<name>A0A0S3R126_PHAAN</name>
<evidence type="ECO:0000313" key="2">
    <source>
        <dbReference type="Proteomes" id="UP000291084"/>
    </source>
</evidence>
<dbReference type="Proteomes" id="UP000291084">
    <property type="component" value="Chromosome 1"/>
</dbReference>
<accession>A0A0S3R126</accession>
<organism evidence="1 2">
    <name type="scientific">Vigna angularis var. angularis</name>
    <dbReference type="NCBI Taxonomy" id="157739"/>
    <lineage>
        <taxon>Eukaryota</taxon>
        <taxon>Viridiplantae</taxon>
        <taxon>Streptophyta</taxon>
        <taxon>Embryophyta</taxon>
        <taxon>Tracheophyta</taxon>
        <taxon>Spermatophyta</taxon>
        <taxon>Magnoliopsida</taxon>
        <taxon>eudicotyledons</taxon>
        <taxon>Gunneridae</taxon>
        <taxon>Pentapetalae</taxon>
        <taxon>rosids</taxon>
        <taxon>fabids</taxon>
        <taxon>Fabales</taxon>
        <taxon>Fabaceae</taxon>
        <taxon>Papilionoideae</taxon>
        <taxon>50 kb inversion clade</taxon>
        <taxon>NPAAA clade</taxon>
        <taxon>indigoferoid/millettioid clade</taxon>
        <taxon>Phaseoleae</taxon>
        <taxon>Vigna</taxon>
    </lineage>
</organism>
<reference evidence="1 2" key="1">
    <citation type="journal article" date="2015" name="Sci. Rep.">
        <title>The power of single molecule real-time sequencing technology in the de novo assembly of a eukaryotic genome.</title>
        <authorList>
            <person name="Sakai H."/>
            <person name="Naito K."/>
            <person name="Ogiso-Tanaka E."/>
            <person name="Takahashi Y."/>
            <person name="Iseki K."/>
            <person name="Muto C."/>
            <person name="Satou K."/>
            <person name="Teruya K."/>
            <person name="Shiroma A."/>
            <person name="Shimoji M."/>
            <person name="Hirano T."/>
            <person name="Itoh T."/>
            <person name="Kaga A."/>
            <person name="Tomooka N."/>
        </authorList>
    </citation>
    <scope>NUCLEOTIDE SEQUENCE [LARGE SCALE GENOMIC DNA]</scope>
    <source>
        <strain evidence="2">cv. Shumari</strain>
    </source>
</reference>
<dbReference type="EMBL" id="AP015034">
    <property type="protein sequence ID" value="BAT74268.1"/>
    <property type="molecule type" value="Genomic_DNA"/>
</dbReference>
<protein>
    <submittedName>
        <fullName evidence="1">Uncharacterized protein</fullName>
    </submittedName>
</protein>
<dbReference type="AlphaFoldDB" id="A0A0S3R126"/>
<keyword evidence="2" id="KW-1185">Reference proteome</keyword>
<gene>
    <name evidence="1" type="primary">Vigan.01G189800</name>
    <name evidence="1" type="ORF">VIGAN_01189800</name>
</gene>
<sequence>MLTLIAWTQYRVCEFAKLNHVRLFEETEKVVGDLQLPEQHRTPVDKSCSFKHVELVGSPFLKNGFDDLQALYSLYTSGSLH</sequence>
<proteinExistence type="predicted"/>